<proteinExistence type="predicted"/>
<reference evidence="2" key="1">
    <citation type="submission" date="2020-01" db="EMBL/GenBank/DDBJ databases">
        <authorList>
            <person name="Meier V. D."/>
            <person name="Meier V D."/>
        </authorList>
    </citation>
    <scope>NUCLEOTIDE SEQUENCE</scope>
    <source>
        <strain evidence="2">HLG_WM_MAG_10</strain>
    </source>
</reference>
<gene>
    <name evidence="2" type="ORF">HELGO_WM37299</name>
</gene>
<name>A0A6S6SK17_9BACT</name>
<dbReference type="AlphaFoldDB" id="A0A6S6SK17"/>
<dbReference type="EMBL" id="CACVAQ010000166">
    <property type="protein sequence ID" value="CAA6810488.1"/>
    <property type="molecule type" value="Genomic_DNA"/>
</dbReference>
<evidence type="ECO:0000256" key="1">
    <source>
        <dbReference type="ARBA" id="ARBA00022553"/>
    </source>
</evidence>
<dbReference type="PANTHER" id="PTHR43547:SF2">
    <property type="entry name" value="HYBRID SIGNAL TRANSDUCTION HISTIDINE KINASE C"/>
    <property type="match status" value="1"/>
</dbReference>
<dbReference type="Pfam" id="PF07494">
    <property type="entry name" value="Reg_prop"/>
    <property type="match status" value="4"/>
</dbReference>
<accession>A0A6S6SK17</accession>
<dbReference type="InterPro" id="IPR015943">
    <property type="entry name" value="WD40/YVTN_repeat-like_dom_sf"/>
</dbReference>
<dbReference type="PANTHER" id="PTHR43547">
    <property type="entry name" value="TWO-COMPONENT HISTIDINE KINASE"/>
    <property type="match status" value="1"/>
</dbReference>
<evidence type="ECO:0000313" key="2">
    <source>
        <dbReference type="EMBL" id="CAA6810488.1"/>
    </source>
</evidence>
<keyword evidence="1" id="KW-0597">Phosphoprotein</keyword>
<protein>
    <submittedName>
        <fullName evidence="2">Uncharacterized protein</fullName>
    </submittedName>
</protein>
<organism evidence="2">
    <name type="scientific">uncultured Aureispira sp</name>
    <dbReference type="NCBI Taxonomy" id="1331704"/>
    <lineage>
        <taxon>Bacteria</taxon>
        <taxon>Pseudomonadati</taxon>
        <taxon>Bacteroidota</taxon>
        <taxon>Saprospiria</taxon>
        <taxon>Saprospirales</taxon>
        <taxon>Saprospiraceae</taxon>
        <taxon>Aureispira</taxon>
        <taxon>environmental samples</taxon>
    </lineage>
</organism>
<dbReference type="GO" id="GO:0000155">
    <property type="term" value="F:phosphorelay sensor kinase activity"/>
    <property type="evidence" value="ECO:0007669"/>
    <property type="project" value="TreeGrafter"/>
</dbReference>
<dbReference type="SUPFAM" id="SSF63829">
    <property type="entry name" value="Calcium-dependent phosphotriesterase"/>
    <property type="match status" value="1"/>
</dbReference>
<sequence>MLLLSYFDNSFITTTQRVAPKNYRMQALFSPMPFYVCCLIFATSCTLQNQTPQNSSTEKKVEVPREIVTYKEQDKMTSGLLDKAGNLWFGTSNEGVYRYDGTSFVNFTEKEGLSSNYVNCILEDKAGNLWFGTQNGLSKYDGKAFTRQAIPMDNEIDIEGKEWWNKSTVSCLLEDKKGNLWIGTGGDGAYRYNGESFTHFVFTNDYKQSDGLHHNFIQSMLEDTEGNIWFTSMTHGGVSRYDGEKTTHFSTSDGLKDDMVAGSFQDKAGNLWFGTIQTKFEGLYCYNGTSFTGFGKEDGLCDNFVTGFYEDVDHQLWIRTGSTLCIYNGKTFAPFMTKEGQGLKDISFIIEDKDGNIWLGGKYGHLWKYNGETLSDFTQKNGW</sequence>
<dbReference type="Gene3D" id="2.130.10.10">
    <property type="entry name" value="YVTN repeat-like/Quinoprotein amine dehydrogenase"/>
    <property type="match status" value="4"/>
</dbReference>
<dbReference type="InterPro" id="IPR011110">
    <property type="entry name" value="Reg_prop"/>
</dbReference>